<dbReference type="InterPro" id="IPR036873">
    <property type="entry name" value="Rhodanese-like_dom_sf"/>
</dbReference>
<feature type="compositionally biased region" description="Basic and acidic residues" evidence="1">
    <location>
        <begin position="48"/>
        <end position="57"/>
    </location>
</feature>
<reference evidence="2" key="1">
    <citation type="journal article" date="2023" name="Plant J.">
        <title>The genome of the king protea, Protea cynaroides.</title>
        <authorList>
            <person name="Chang J."/>
            <person name="Duong T.A."/>
            <person name="Schoeman C."/>
            <person name="Ma X."/>
            <person name="Roodt D."/>
            <person name="Barker N."/>
            <person name="Li Z."/>
            <person name="Van de Peer Y."/>
            <person name="Mizrachi E."/>
        </authorList>
    </citation>
    <scope>NUCLEOTIDE SEQUENCE</scope>
    <source>
        <tissue evidence="2">Young leaves</tissue>
    </source>
</reference>
<proteinExistence type="predicted"/>
<sequence length="394" mass="42582">MKREEKRREIGGWVGSEFLSSPSQLSNLGHNGGEGFQIGVADEGSGDGSRRGGEEGGRERLIVIESGKVFILSSFAIPVGENKESRDLQLSWKWLRARINLFCGSLVAVSSVFSRGLARALTYEEALEQSMGATTSGNGSDFDFGGLVDGVVLKKPKPWGVESAKNAYAKLAEDGEAQLVDIRAAVEFREVGSPDIRGLKKQPVSIVHKGQDKLGFLKKLSFKFKEPENTTLFILDKFNGSSELVAELVTANGFKAACAIKDVLKIFNIKLLLQNSGLPWIPPKRSLGLDFGNLTEAISGALGIETILQLLGSAALVQFVGKKVLFAKDRKETLQQVDEFLNTKVATKELVDEIKQIRMALPSPSDKKALPAAPIEGSPNAVPNPILKDGAELF</sequence>
<dbReference type="Proteomes" id="UP001141806">
    <property type="component" value="Unassembled WGS sequence"/>
</dbReference>
<dbReference type="OrthoDB" id="1927399at2759"/>
<dbReference type="InterPro" id="IPR044240">
    <property type="entry name" value="STR4-like"/>
</dbReference>
<name>A0A9Q0JU32_9MAGN</name>
<dbReference type="EMBL" id="JAMYWD010000012">
    <property type="protein sequence ID" value="KAJ4950253.1"/>
    <property type="molecule type" value="Genomic_DNA"/>
</dbReference>
<dbReference type="PANTHER" id="PTHR47377">
    <property type="entry name" value="RHODANESE-LIKE DOMAIN-CONTAINING PROTEIN 4, CHLOROPLASTIC"/>
    <property type="match status" value="1"/>
</dbReference>
<feature type="compositionally biased region" description="Polar residues" evidence="1">
    <location>
        <begin position="18"/>
        <end position="29"/>
    </location>
</feature>
<comment type="caution">
    <text evidence="2">The sequence shown here is derived from an EMBL/GenBank/DDBJ whole genome shotgun (WGS) entry which is preliminary data.</text>
</comment>
<evidence type="ECO:0008006" key="4">
    <source>
        <dbReference type="Google" id="ProtNLM"/>
    </source>
</evidence>
<accession>A0A9Q0JU32</accession>
<evidence type="ECO:0000256" key="1">
    <source>
        <dbReference type="SAM" id="MobiDB-lite"/>
    </source>
</evidence>
<dbReference type="AlphaFoldDB" id="A0A9Q0JU32"/>
<protein>
    <recommendedName>
        <fullName evidence="4">Rhodanese domain-containing protein</fullName>
    </recommendedName>
</protein>
<keyword evidence="3" id="KW-1185">Reference proteome</keyword>
<dbReference type="PANTHER" id="PTHR47377:SF1">
    <property type="entry name" value="RHODANESE-LIKE DOMAIN-CONTAINING PROTEIN 4, CHLOROPLASTIC"/>
    <property type="match status" value="1"/>
</dbReference>
<feature type="region of interest" description="Disordered" evidence="1">
    <location>
        <begin position="16"/>
        <end position="57"/>
    </location>
</feature>
<dbReference type="Gene3D" id="3.40.250.10">
    <property type="entry name" value="Rhodanese-like domain"/>
    <property type="match status" value="1"/>
</dbReference>
<evidence type="ECO:0000313" key="2">
    <source>
        <dbReference type="EMBL" id="KAJ4950253.1"/>
    </source>
</evidence>
<organism evidence="2 3">
    <name type="scientific">Protea cynaroides</name>
    <dbReference type="NCBI Taxonomy" id="273540"/>
    <lineage>
        <taxon>Eukaryota</taxon>
        <taxon>Viridiplantae</taxon>
        <taxon>Streptophyta</taxon>
        <taxon>Embryophyta</taxon>
        <taxon>Tracheophyta</taxon>
        <taxon>Spermatophyta</taxon>
        <taxon>Magnoliopsida</taxon>
        <taxon>Proteales</taxon>
        <taxon>Proteaceae</taxon>
        <taxon>Protea</taxon>
    </lineage>
</organism>
<feature type="region of interest" description="Disordered" evidence="1">
    <location>
        <begin position="364"/>
        <end position="384"/>
    </location>
</feature>
<evidence type="ECO:0000313" key="3">
    <source>
        <dbReference type="Proteomes" id="UP001141806"/>
    </source>
</evidence>
<gene>
    <name evidence="2" type="ORF">NE237_027085</name>
</gene>